<dbReference type="Pfam" id="PF00563">
    <property type="entry name" value="EAL"/>
    <property type="match status" value="1"/>
</dbReference>
<dbReference type="EMBL" id="CP076643">
    <property type="protein sequence ID" value="QXO18928.1"/>
    <property type="molecule type" value="Genomic_DNA"/>
</dbReference>
<name>A0A975UBQ0_9VIBR</name>
<evidence type="ECO:0000256" key="6">
    <source>
        <dbReference type="ARBA" id="ARBA00022989"/>
    </source>
</evidence>
<dbReference type="InterPro" id="IPR001633">
    <property type="entry name" value="EAL_dom"/>
</dbReference>
<dbReference type="PANTHER" id="PTHR33989:SF4">
    <property type="entry name" value="PTS SYSTEM N,N'-DIACETYLCHITOBIOSE-SPECIFIC EIIC COMPONENT"/>
    <property type="match status" value="1"/>
</dbReference>
<organism evidence="11 12">
    <name type="scientific">Vibrio ostreae</name>
    <dbReference type="NCBI Taxonomy" id="2841925"/>
    <lineage>
        <taxon>Bacteria</taxon>
        <taxon>Pseudomonadati</taxon>
        <taxon>Pseudomonadota</taxon>
        <taxon>Gammaproteobacteria</taxon>
        <taxon>Vibrionales</taxon>
        <taxon>Vibrionaceae</taxon>
        <taxon>Vibrio</taxon>
    </lineage>
</organism>
<evidence type="ECO:0000256" key="4">
    <source>
        <dbReference type="ARBA" id="ARBA00022597"/>
    </source>
</evidence>
<feature type="transmembrane region" description="Helical" evidence="8">
    <location>
        <begin position="267"/>
        <end position="289"/>
    </location>
</feature>
<feature type="transmembrane region" description="Helical" evidence="8">
    <location>
        <begin position="374"/>
        <end position="394"/>
    </location>
</feature>
<dbReference type="SMART" id="SM00052">
    <property type="entry name" value="EAL"/>
    <property type="match status" value="1"/>
</dbReference>
<feature type="transmembrane region" description="Helical" evidence="8">
    <location>
        <begin position="78"/>
        <end position="95"/>
    </location>
</feature>
<accession>A0A975UBQ0</accession>
<evidence type="ECO:0000259" key="9">
    <source>
        <dbReference type="PROSITE" id="PS50883"/>
    </source>
</evidence>
<keyword evidence="5 8" id="KW-0812">Transmembrane</keyword>
<evidence type="ECO:0000313" key="12">
    <source>
        <dbReference type="Proteomes" id="UP000694232"/>
    </source>
</evidence>
<feature type="transmembrane region" description="Helical" evidence="8">
    <location>
        <begin position="296"/>
        <end position="320"/>
    </location>
</feature>
<feature type="transmembrane region" description="Helical" evidence="8">
    <location>
        <begin position="326"/>
        <end position="344"/>
    </location>
</feature>
<feature type="domain" description="PTS EIIC type-3" evidence="10">
    <location>
        <begin position="1"/>
        <end position="394"/>
    </location>
</feature>
<feature type="transmembrane region" description="Helical" evidence="8">
    <location>
        <begin position="102"/>
        <end position="119"/>
    </location>
</feature>
<keyword evidence="7 8" id="KW-0472">Membrane</keyword>
<feature type="transmembrane region" description="Helical" evidence="8">
    <location>
        <begin position="35"/>
        <end position="58"/>
    </location>
</feature>
<keyword evidence="2" id="KW-0813">Transport</keyword>
<dbReference type="GO" id="GO:0005886">
    <property type="term" value="C:plasma membrane"/>
    <property type="evidence" value="ECO:0007669"/>
    <property type="project" value="UniProtKB-SubCell"/>
</dbReference>
<dbReference type="InterPro" id="IPR003352">
    <property type="entry name" value="PTS_EIIC"/>
</dbReference>
<sequence length="693" mass="77751">MPELSKPLASGRERLLDKGARFIVSSMQAVRESMVWLIPCLILSSFALLLASMGEWLLDERPGWVDVMYNTNQVIGEFFPYLMTATLSYVLAMHWRLPRPPVALINIFYLVLAAAMSHSDVALMTFHIVLSIVIPLFSVPLLAKLLAFERFNITSSNSAGSIVKESLNMVIPAIMVAAVVMLVTRGLFLLLSHLPFESLFSPDYANEPWLFGLTFSALNSLLWFVGVHGYYALLPMVDLLQEASSLSYSTVLAGGAVPYVMNLSFMGTFVFIGGSGATLSLVLALLLFARQRTLRLIALASIPIAFINVNEILLFGLPIIYNPRLLLPFVLTPMLNVVTGLLVVQWGWVSAPSVSVPFHTPVLFNAWVSTEGDWHAVLLQLFNVLLGCAIYFPAVKRMNKFYSGSEIKISALNTSYLRREEEAQWLQDDPILLAQQKQREQHTVEQHLRGISSKEFCLQYQPQVDLRTGRVTGCEALIRTMDEKGALQYPGSFIPWLEQAGMMKEMDLWVFRRVAQDLSHWRSLGVDLPVSVNICPQTLLDRDSLDIIAALIKPLRGLVHIEITEESLLVDEQYIMSAFKRLRELGVEIHIDDFGTGYSSLSYLNRFDIDCIKIDRSFVLALDNPKGRKVFASLQSLAESLDLSVIVEGVETEQQLSCIETRSEVSVQGWYYAKALHSDDLLEYVRQAQNKPN</sequence>
<evidence type="ECO:0000313" key="11">
    <source>
        <dbReference type="EMBL" id="QXO18928.1"/>
    </source>
</evidence>
<protein>
    <submittedName>
        <fullName evidence="11">EAL domain-containing protein</fullName>
    </submittedName>
</protein>
<dbReference type="AlphaFoldDB" id="A0A975UBQ0"/>
<feature type="transmembrane region" description="Helical" evidence="8">
    <location>
        <begin position="209"/>
        <end position="233"/>
    </location>
</feature>
<evidence type="ECO:0000256" key="2">
    <source>
        <dbReference type="ARBA" id="ARBA00022448"/>
    </source>
</evidence>
<dbReference type="GO" id="GO:0009401">
    <property type="term" value="P:phosphoenolpyruvate-dependent sugar phosphotransferase system"/>
    <property type="evidence" value="ECO:0007669"/>
    <property type="project" value="InterPro"/>
</dbReference>
<evidence type="ECO:0000256" key="8">
    <source>
        <dbReference type="SAM" id="Phobius"/>
    </source>
</evidence>
<dbReference type="RefSeq" id="WP_218563213.1">
    <property type="nucleotide sequence ID" value="NZ_CP076643.1"/>
</dbReference>
<dbReference type="CDD" id="cd01948">
    <property type="entry name" value="EAL"/>
    <property type="match status" value="1"/>
</dbReference>
<comment type="subcellular location">
    <subcellularLocation>
        <location evidence="1">Cell membrane</location>
        <topology evidence="1">Multi-pass membrane protein</topology>
    </subcellularLocation>
</comment>
<dbReference type="PROSITE" id="PS51105">
    <property type="entry name" value="PTS_EIIC_TYPE_3"/>
    <property type="match status" value="1"/>
</dbReference>
<dbReference type="GO" id="GO:0008982">
    <property type="term" value="F:protein-N(PI)-phosphohistidine-sugar phosphotransferase activity"/>
    <property type="evidence" value="ECO:0007669"/>
    <property type="project" value="InterPro"/>
</dbReference>
<feature type="domain" description="EAL" evidence="9">
    <location>
        <begin position="437"/>
        <end position="689"/>
    </location>
</feature>
<dbReference type="InterPro" id="IPR051088">
    <property type="entry name" value="PTS_Sugar-EIIC/EIIB"/>
</dbReference>
<evidence type="ECO:0000256" key="1">
    <source>
        <dbReference type="ARBA" id="ARBA00004651"/>
    </source>
</evidence>
<dbReference type="Proteomes" id="UP000694232">
    <property type="component" value="Chromosome 1"/>
</dbReference>
<dbReference type="KEGG" id="vos:KNV97_11990"/>
<dbReference type="PANTHER" id="PTHR33989">
    <property type="match status" value="1"/>
</dbReference>
<evidence type="ECO:0000259" key="10">
    <source>
        <dbReference type="PROSITE" id="PS51105"/>
    </source>
</evidence>
<keyword evidence="4" id="KW-0762">Sugar transport</keyword>
<reference evidence="11" key="1">
    <citation type="submission" date="2021-06" db="EMBL/GenBank/DDBJ databases">
        <title>Vibrio nov. sp., novel gut bacterium isolated from Yellow Sea oyster.</title>
        <authorList>
            <person name="Muhammad N."/>
            <person name="Nguyen T.H."/>
            <person name="Lee Y.-J."/>
            <person name="Ko J."/>
            <person name="Kim S.-G."/>
        </authorList>
    </citation>
    <scope>NUCLEOTIDE SEQUENCE</scope>
    <source>
        <strain evidence="11">OG9-811</strain>
    </source>
</reference>
<proteinExistence type="predicted"/>
<evidence type="ECO:0000256" key="3">
    <source>
        <dbReference type="ARBA" id="ARBA00022475"/>
    </source>
</evidence>
<evidence type="ECO:0000256" key="5">
    <source>
        <dbReference type="ARBA" id="ARBA00022692"/>
    </source>
</evidence>
<keyword evidence="6 8" id="KW-1133">Transmembrane helix</keyword>
<dbReference type="Pfam" id="PF02378">
    <property type="entry name" value="PTS_EIIC"/>
    <property type="match status" value="1"/>
</dbReference>
<evidence type="ECO:0000256" key="7">
    <source>
        <dbReference type="ARBA" id="ARBA00023136"/>
    </source>
</evidence>
<dbReference type="InterPro" id="IPR004501">
    <property type="entry name" value="PTS_EIIC_3"/>
</dbReference>
<dbReference type="PROSITE" id="PS50883">
    <property type="entry name" value="EAL"/>
    <property type="match status" value="1"/>
</dbReference>
<keyword evidence="12" id="KW-1185">Reference proteome</keyword>
<keyword evidence="3" id="KW-1003">Cell membrane</keyword>
<gene>
    <name evidence="11" type="ORF">KNV97_11990</name>
</gene>
<feature type="transmembrane region" description="Helical" evidence="8">
    <location>
        <begin position="169"/>
        <end position="189"/>
    </location>
</feature>
<feature type="transmembrane region" description="Helical" evidence="8">
    <location>
        <begin position="125"/>
        <end position="148"/>
    </location>
</feature>